<feature type="region of interest" description="Disordered" evidence="1">
    <location>
        <begin position="64"/>
        <end position="101"/>
    </location>
</feature>
<accession>A0A830HQG3</accession>
<proteinExistence type="predicted"/>
<dbReference type="PANTHER" id="PTHR34566">
    <property type="entry name" value="ALTERED INHERITANCE OF MITOCHONDRIA PROTEIN"/>
    <property type="match status" value="1"/>
</dbReference>
<feature type="compositionally biased region" description="Low complexity" evidence="1">
    <location>
        <begin position="69"/>
        <end position="89"/>
    </location>
</feature>
<dbReference type="AlphaFoldDB" id="A0A830HQG3"/>
<dbReference type="EMBL" id="BNJQ01000023">
    <property type="protein sequence ID" value="GHP08973.1"/>
    <property type="molecule type" value="Genomic_DNA"/>
</dbReference>
<evidence type="ECO:0000313" key="3">
    <source>
        <dbReference type="Proteomes" id="UP000660262"/>
    </source>
</evidence>
<feature type="compositionally biased region" description="Basic and acidic residues" evidence="1">
    <location>
        <begin position="141"/>
        <end position="152"/>
    </location>
</feature>
<feature type="region of interest" description="Disordered" evidence="1">
    <location>
        <begin position="1"/>
        <end position="22"/>
    </location>
</feature>
<dbReference type="OrthoDB" id="510712at2759"/>
<protein>
    <submittedName>
        <fullName evidence="2">Uncharacterized protein</fullName>
    </submittedName>
</protein>
<sequence length="232" mass="25160">MAASDSPSSQHENQRRSQRSKCRACYGVLIHSLKRSEGNLGPLCAGLSRSAPDLAFVELRGGSVQGNVPSSSSSSSSTTTTTPSPSAHSSPPPPPARDFRYTCLGSSLYKVPPRNTTAGGPRPGDEDFPLCRGIEVLVEKTRASQKQKEQQRKQQQQPNNTQTHPTPSAHHDQGIIHQTLPNLTEAASRAMGGSDFPQRFQKSAMRISSHCVRNWVAINHAMLEVLRGGRDK</sequence>
<gene>
    <name evidence="2" type="ORF">PPROV_000771000</name>
</gene>
<keyword evidence="3" id="KW-1185">Reference proteome</keyword>
<feature type="region of interest" description="Disordered" evidence="1">
    <location>
        <begin position="141"/>
        <end position="173"/>
    </location>
</feature>
<dbReference type="PANTHER" id="PTHR34566:SF2">
    <property type="entry name" value="ALTERED INHERITANCE OF MITOCHONDRIA PROTEIN"/>
    <property type="match status" value="1"/>
</dbReference>
<name>A0A830HQG3_9CHLO</name>
<feature type="compositionally biased region" description="Polar residues" evidence="1">
    <location>
        <begin position="1"/>
        <end position="11"/>
    </location>
</feature>
<evidence type="ECO:0000256" key="1">
    <source>
        <dbReference type="SAM" id="MobiDB-lite"/>
    </source>
</evidence>
<feature type="region of interest" description="Disordered" evidence="1">
    <location>
        <begin position="110"/>
        <end position="129"/>
    </location>
</feature>
<dbReference type="Proteomes" id="UP000660262">
    <property type="component" value="Unassembled WGS sequence"/>
</dbReference>
<organism evidence="2 3">
    <name type="scientific">Pycnococcus provasolii</name>
    <dbReference type="NCBI Taxonomy" id="41880"/>
    <lineage>
        <taxon>Eukaryota</taxon>
        <taxon>Viridiplantae</taxon>
        <taxon>Chlorophyta</taxon>
        <taxon>Pseudoscourfieldiophyceae</taxon>
        <taxon>Pseudoscourfieldiales</taxon>
        <taxon>Pycnococcaceae</taxon>
        <taxon>Pycnococcus</taxon>
    </lineage>
</organism>
<evidence type="ECO:0000313" key="2">
    <source>
        <dbReference type="EMBL" id="GHP08973.1"/>
    </source>
</evidence>
<comment type="caution">
    <text evidence="2">The sequence shown here is derived from an EMBL/GenBank/DDBJ whole genome shotgun (WGS) entry which is preliminary data.</text>
</comment>
<reference evidence="2" key="1">
    <citation type="submission" date="2020-10" db="EMBL/GenBank/DDBJ databases">
        <title>Unveiling of a novel bifunctional photoreceptor, Dualchrome1, isolated from a cosmopolitan green alga.</title>
        <authorList>
            <person name="Suzuki S."/>
            <person name="Kawachi M."/>
        </authorList>
    </citation>
    <scope>NUCLEOTIDE SEQUENCE</scope>
    <source>
        <strain evidence="2">NIES 2893</strain>
    </source>
</reference>